<feature type="transmembrane region" description="Helical" evidence="1">
    <location>
        <begin position="19"/>
        <end position="37"/>
    </location>
</feature>
<evidence type="ECO:0000313" key="2">
    <source>
        <dbReference type="EMBL" id="MDH6284046.1"/>
    </source>
</evidence>
<evidence type="ECO:0000313" key="3">
    <source>
        <dbReference type="Proteomes" id="UP001160334"/>
    </source>
</evidence>
<gene>
    <name evidence="2" type="ORF">M2280_005297</name>
</gene>
<organism evidence="2 3">
    <name type="scientific">Prescottella agglutinans</name>
    <dbReference type="NCBI Taxonomy" id="1644129"/>
    <lineage>
        <taxon>Bacteria</taxon>
        <taxon>Bacillati</taxon>
        <taxon>Actinomycetota</taxon>
        <taxon>Actinomycetes</taxon>
        <taxon>Mycobacteriales</taxon>
        <taxon>Nocardiaceae</taxon>
        <taxon>Prescottella</taxon>
    </lineage>
</organism>
<feature type="transmembrane region" description="Helical" evidence="1">
    <location>
        <begin position="77"/>
        <end position="97"/>
    </location>
</feature>
<dbReference type="Proteomes" id="UP001160334">
    <property type="component" value="Unassembled WGS sequence"/>
</dbReference>
<keyword evidence="1" id="KW-0472">Membrane</keyword>
<keyword evidence="1" id="KW-1133">Transmembrane helix</keyword>
<dbReference type="EMBL" id="JARXVC010000017">
    <property type="protein sequence ID" value="MDH6284046.1"/>
    <property type="molecule type" value="Genomic_DNA"/>
</dbReference>
<keyword evidence="1" id="KW-0812">Transmembrane</keyword>
<evidence type="ECO:0000256" key="1">
    <source>
        <dbReference type="SAM" id="Phobius"/>
    </source>
</evidence>
<sequence length="109" mass="12280">MIEPTESSTSNGVEPRSRFYVLTGIAVTALILIGAVWDHDRRWPALAAAVALWAIGAGIFWYLDRHRDQPEAQSRKVLRWVAILVIVAVVVLALWSYPAGWWSSRYLGF</sequence>
<proteinExistence type="predicted"/>
<protein>
    <submittedName>
        <fullName evidence="2">Uncharacterized protein</fullName>
    </submittedName>
</protein>
<comment type="caution">
    <text evidence="2">The sequence shown here is derived from an EMBL/GenBank/DDBJ whole genome shotgun (WGS) entry which is preliminary data.</text>
</comment>
<keyword evidence="3" id="KW-1185">Reference proteome</keyword>
<accession>A0ABT6MJR2</accession>
<dbReference type="RefSeq" id="WP_280763294.1">
    <property type="nucleotide sequence ID" value="NZ_JARXVC010000017.1"/>
</dbReference>
<feature type="transmembrane region" description="Helical" evidence="1">
    <location>
        <begin position="43"/>
        <end position="63"/>
    </location>
</feature>
<reference evidence="2 3" key="1">
    <citation type="submission" date="2023-04" db="EMBL/GenBank/DDBJ databases">
        <title>Forest soil microbial communities from Buena Vista Peninsula, Colon Province, Panama.</title>
        <authorList>
            <person name="Bouskill N."/>
        </authorList>
    </citation>
    <scope>NUCLEOTIDE SEQUENCE [LARGE SCALE GENOMIC DNA]</scope>
    <source>
        <strain evidence="2 3">CFH S0262</strain>
    </source>
</reference>
<name>A0ABT6MJR2_9NOCA</name>